<reference evidence="2 3" key="1">
    <citation type="submission" date="2024-01" db="EMBL/GenBank/DDBJ databases">
        <title>The genome of the rayed Mediterranean limpet Patella caerulea (Linnaeus, 1758).</title>
        <authorList>
            <person name="Anh-Thu Weber A."/>
            <person name="Halstead-Nussloch G."/>
        </authorList>
    </citation>
    <scope>NUCLEOTIDE SEQUENCE [LARGE SCALE GENOMIC DNA]</scope>
    <source>
        <strain evidence="2">AATW-2023a</strain>
        <tissue evidence="2">Whole specimen</tissue>
    </source>
</reference>
<protein>
    <submittedName>
        <fullName evidence="2">Uncharacterized protein</fullName>
    </submittedName>
</protein>
<dbReference type="Proteomes" id="UP001347796">
    <property type="component" value="Unassembled WGS sequence"/>
</dbReference>
<evidence type="ECO:0000313" key="3">
    <source>
        <dbReference type="Proteomes" id="UP001347796"/>
    </source>
</evidence>
<sequence>MSLKNNIRASTGDTPHVSAANTRDTANAGVIQTSTTEFTNNDYINTSPTPSPYEVLDKQTIDQQPSTYQQLSLYQNLAGDKN</sequence>
<comment type="caution">
    <text evidence="2">The sequence shown here is derived from an EMBL/GenBank/DDBJ whole genome shotgun (WGS) entry which is preliminary data.</text>
</comment>
<dbReference type="EMBL" id="JAZGQO010000011">
    <property type="protein sequence ID" value="KAK6174062.1"/>
    <property type="molecule type" value="Genomic_DNA"/>
</dbReference>
<organism evidence="2 3">
    <name type="scientific">Patella caerulea</name>
    <name type="common">Rayed Mediterranean limpet</name>
    <dbReference type="NCBI Taxonomy" id="87958"/>
    <lineage>
        <taxon>Eukaryota</taxon>
        <taxon>Metazoa</taxon>
        <taxon>Spiralia</taxon>
        <taxon>Lophotrochozoa</taxon>
        <taxon>Mollusca</taxon>
        <taxon>Gastropoda</taxon>
        <taxon>Patellogastropoda</taxon>
        <taxon>Patelloidea</taxon>
        <taxon>Patellidae</taxon>
        <taxon>Patella</taxon>
    </lineage>
</organism>
<gene>
    <name evidence="2" type="ORF">SNE40_017407</name>
</gene>
<evidence type="ECO:0000256" key="1">
    <source>
        <dbReference type="SAM" id="MobiDB-lite"/>
    </source>
</evidence>
<proteinExistence type="predicted"/>
<dbReference type="AlphaFoldDB" id="A0AAN8JAD5"/>
<feature type="region of interest" description="Disordered" evidence="1">
    <location>
        <begin position="1"/>
        <end position="27"/>
    </location>
</feature>
<keyword evidence="3" id="KW-1185">Reference proteome</keyword>
<feature type="compositionally biased region" description="Polar residues" evidence="1">
    <location>
        <begin position="33"/>
        <end position="48"/>
    </location>
</feature>
<feature type="region of interest" description="Disordered" evidence="1">
    <location>
        <begin position="33"/>
        <end position="52"/>
    </location>
</feature>
<name>A0AAN8JAD5_PATCE</name>
<evidence type="ECO:0000313" key="2">
    <source>
        <dbReference type="EMBL" id="KAK6174062.1"/>
    </source>
</evidence>
<accession>A0AAN8JAD5</accession>